<evidence type="ECO:0000313" key="1">
    <source>
        <dbReference type="EMBL" id="MFC6790766.1"/>
    </source>
</evidence>
<keyword evidence="2" id="KW-1185">Reference proteome</keyword>
<dbReference type="Proteomes" id="UP001596292">
    <property type="component" value="Unassembled WGS sequence"/>
</dbReference>
<organism evidence="1 2">
    <name type="scientific">Methylobacterium komagatae</name>
    <dbReference type="NCBI Taxonomy" id="374425"/>
    <lineage>
        <taxon>Bacteria</taxon>
        <taxon>Pseudomonadati</taxon>
        <taxon>Pseudomonadota</taxon>
        <taxon>Alphaproteobacteria</taxon>
        <taxon>Hyphomicrobiales</taxon>
        <taxon>Methylobacteriaceae</taxon>
        <taxon>Methylobacterium</taxon>
    </lineage>
</organism>
<dbReference type="EMBL" id="JBHSWN010000001">
    <property type="protein sequence ID" value="MFC6790766.1"/>
    <property type="molecule type" value="Genomic_DNA"/>
</dbReference>
<evidence type="ECO:0000313" key="2">
    <source>
        <dbReference type="Proteomes" id="UP001596292"/>
    </source>
</evidence>
<reference evidence="2" key="1">
    <citation type="journal article" date="2019" name="Int. J. Syst. Evol. Microbiol.">
        <title>The Global Catalogue of Microorganisms (GCM) 10K type strain sequencing project: providing services to taxonomists for standard genome sequencing and annotation.</title>
        <authorList>
            <consortium name="The Broad Institute Genomics Platform"/>
            <consortium name="The Broad Institute Genome Sequencing Center for Infectious Disease"/>
            <person name="Wu L."/>
            <person name="Ma J."/>
        </authorList>
    </citation>
    <scope>NUCLEOTIDE SEQUENCE [LARGE SCALE GENOMIC DNA]</scope>
    <source>
        <strain evidence="2">CCUG 48316</strain>
    </source>
</reference>
<protein>
    <submittedName>
        <fullName evidence="1">Uncharacterized protein</fullName>
    </submittedName>
</protein>
<dbReference type="RefSeq" id="WP_378970936.1">
    <property type="nucleotide sequence ID" value="NZ_JBHSWN010000001.1"/>
</dbReference>
<name>A0ABW2BMZ1_9HYPH</name>
<proteinExistence type="predicted"/>
<gene>
    <name evidence="1" type="ORF">ACFQE0_14785</name>
</gene>
<sequence length="86" mass="9646">MSDWKDRQRIAGSMDLTLFCVHGAAMGLKRARRDLEVGVLQAASPREERALLKLASDAEDVERRVTAAMYRMGTRRRAKLGTKVEA</sequence>
<comment type="caution">
    <text evidence="1">The sequence shown here is derived from an EMBL/GenBank/DDBJ whole genome shotgun (WGS) entry which is preliminary data.</text>
</comment>
<accession>A0ABW2BMZ1</accession>